<dbReference type="PANTHER" id="PTHR31896:SF64">
    <property type="entry name" value="TRICHOTHECENE 3-O-ACETYLTRANSFERASE"/>
    <property type="match status" value="1"/>
</dbReference>
<dbReference type="InterPro" id="IPR023213">
    <property type="entry name" value="CAT-like_dom_sf"/>
</dbReference>
<dbReference type="InterPro" id="IPR051283">
    <property type="entry name" value="Sec_Metabolite_Acyltrans"/>
</dbReference>
<dbReference type="Pfam" id="PF22664">
    <property type="entry name" value="TRI-like_N"/>
    <property type="match status" value="1"/>
</dbReference>
<dbReference type="EMBL" id="KZ821640">
    <property type="protein sequence ID" value="PYH65105.1"/>
    <property type="molecule type" value="Genomic_DNA"/>
</dbReference>
<dbReference type="AlphaFoldDB" id="A0A319AZ63"/>
<accession>A0A319AZ63</accession>
<dbReference type="RefSeq" id="XP_025558899.1">
    <property type="nucleotide sequence ID" value="XM_025709123.1"/>
</dbReference>
<name>A0A319AZ63_ASPVC</name>
<dbReference type="InterPro" id="IPR054710">
    <property type="entry name" value="Tri101-like_N"/>
</dbReference>
<reference evidence="4" key="1">
    <citation type="submission" date="2016-12" db="EMBL/GenBank/DDBJ databases">
        <title>The genomes of Aspergillus section Nigri reveals drivers in fungal speciation.</title>
        <authorList>
            <consortium name="DOE Joint Genome Institute"/>
            <person name="Vesth T.C."/>
            <person name="Nybo J."/>
            <person name="Theobald S."/>
            <person name="Brandl J."/>
            <person name="Frisvad J.C."/>
            <person name="Nielsen K.F."/>
            <person name="Lyhne E.K."/>
            <person name="Kogle M.E."/>
            <person name="Kuo A."/>
            <person name="Riley R."/>
            <person name="Clum A."/>
            <person name="Nolan M."/>
            <person name="Lipzen A."/>
            <person name="Salamov A."/>
            <person name="Henrissat B."/>
            <person name="Wiebenga A."/>
            <person name="De Vries R.P."/>
            <person name="Grigoriev I.V."/>
            <person name="Mortensen U.H."/>
            <person name="Andersen M.R."/>
            <person name="Baker S.E."/>
        </authorList>
    </citation>
    <scope>NUCLEOTIDE SEQUENCE [LARGE SCALE GENOMIC DNA]</scope>
    <source>
        <strain evidence="4">CBS 113365</strain>
    </source>
</reference>
<dbReference type="Gene3D" id="3.30.559.10">
    <property type="entry name" value="Chloramphenicol acetyltransferase-like domain"/>
    <property type="match status" value="3"/>
</dbReference>
<sequence>MDDYLDIFGQQTFTINVQSCFCFPLPDNSTCPQIIDTLNQGLQRLHTSFPWLAGQVVNEGSGHGDTGSFMIRPLENEGQLVVRDLQHDPSIATMNNLQRAKFPISMLDQNIPAPRNIFPDSQNESAPVFLIQADFITGGLLLTFVAQHNAMDATGLINIIHLSFKACRNENFTDKELRDGNLPRRDIVPLLEDSHTIGTELNCYMVKPASYRHPSDSPEALRPKCPWTSYKISRRSLEALKSIAMASLPPPSFVSTDDAVTAFIWQSVTRARLRRLDLSAHSTLMRAVDVRGFPMRRLVEEPLGNIAQQLWLALSDKSHLEHHTSAIATFLSRTADKSKFTYGASIDTTTDLLFSSWATLESSCFDFNLGLELPEAVRKPRCNEVGGLTFLLPKTREGDFVVEICLRDEDIEELRSDVVFMEHAEYIG</sequence>
<proteinExistence type="predicted"/>
<evidence type="ECO:0000259" key="3">
    <source>
        <dbReference type="Pfam" id="PF22664"/>
    </source>
</evidence>
<evidence type="ECO:0000256" key="1">
    <source>
        <dbReference type="ARBA" id="ARBA00022679"/>
    </source>
</evidence>
<protein>
    <submittedName>
        <fullName evidence="4">Trichothecene 3-O-acetyltransferase</fullName>
    </submittedName>
</protein>
<dbReference type="GO" id="GO:0016746">
    <property type="term" value="F:acyltransferase activity"/>
    <property type="evidence" value="ECO:0007669"/>
    <property type="project" value="UniProtKB-KW"/>
</dbReference>
<dbReference type="GeneID" id="37213715"/>
<evidence type="ECO:0000313" key="5">
    <source>
        <dbReference type="Proteomes" id="UP000248405"/>
    </source>
</evidence>
<dbReference type="Proteomes" id="UP000248405">
    <property type="component" value="Unassembled WGS sequence"/>
</dbReference>
<gene>
    <name evidence="4" type="ORF">BO88DRAFT_429150</name>
</gene>
<keyword evidence="2" id="KW-0012">Acyltransferase</keyword>
<dbReference type="OrthoDB" id="1862401at2759"/>
<evidence type="ECO:0000313" key="4">
    <source>
        <dbReference type="EMBL" id="PYH65105.1"/>
    </source>
</evidence>
<dbReference type="PANTHER" id="PTHR31896">
    <property type="entry name" value="FAMILY REGULATORY PROTEIN, PUTATIVE (AFU_ORTHOLOGUE AFUA_3G14730)-RELATED"/>
    <property type="match status" value="1"/>
</dbReference>
<organism evidence="4 5">
    <name type="scientific">Aspergillus vadensis (strain CBS 113365 / IMI 142717 / IBT 24658)</name>
    <dbReference type="NCBI Taxonomy" id="1448311"/>
    <lineage>
        <taxon>Eukaryota</taxon>
        <taxon>Fungi</taxon>
        <taxon>Dikarya</taxon>
        <taxon>Ascomycota</taxon>
        <taxon>Pezizomycotina</taxon>
        <taxon>Eurotiomycetes</taxon>
        <taxon>Eurotiomycetidae</taxon>
        <taxon>Eurotiales</taxon>
        <taxon>Aspergillaceae</taxon>
        <taxon>Aspergillus</taxon>
        <taxon>Aspergillus subgen. Circumdati</taxon>
    </lineage>
</organism>
<feature type="domain" description="Trichothecene 3-O-acetyltransferase-like N-terminal" evidence="3">
    <location>
        <begin position="15"/>
        <end position="167"/>
    </location>
</feature>
<keyword evidence="5" id="KW-1185">Reference proteome</keyword>
<evidence type="ECO:0000256" key="2">
    <source>
        <dbReference type="ARBA" id="ARBA00023315"/>
    </source>
</evidence>
<keyword evidence="1" id="KW-0808">Transferase</keyword>